<keyword evidence="1" id="KW-0449">Lipoprotein</keyword>
<dbReference type="STRING" id="104452.A0A0L7L2A9"/>
<name>A0A0L7L2A9_OPEBR</name>
<dbReference type="Proteomes" id="UP000037510">
    <property type="component" value="Unassembled WGS sequence"/>
</dbReference>
<reference evidence="1 2" key="1">
    <citation type="journal article" date="2015" name="Genome Biol. Evol.">
        <title>The genome of winter moth (Operophtera brumata) provides a genomic perspective on sexual dimorphism and phenology.</title>
        <authorList>
            <person name="Derks M.F."/>
            <person name="Smit S."/>
            <person name="Salis L."/>
            <person name="Schijlen E."/>
            <person name="Bossers A."/>
            <person name="Mateman C."/>
            <person name="Pijl A.S."/>
            <person name="de Ridder D."/>
            <person name="Groenen M.A."/>
            <person name="Visser M.E."/>
            <person name="Megens H.J."/>
        </authorList>
    </citation>
    <scope>NUCLEOTIDE SEQUENCE [LARGE SCALE GENOMIC DNA]</scope>
    <source>
        <strain evidence="1">WM2013NL</strain>
        <tissue evidence="1">Head and thorax</tissue>
    </source>
</reference>
<evidence type="ECO:0000313" key="2">
    <source>
        <dbReference type="Proteomes" id="UP000037510"/>
    </source>
</evidence>
<gene>
    <name evidence="1" type="ORF">OBRU01_16704</name>
</gene>
<protein>
    <submittedName>
        <fullName evidence="1">Apolipoprotein O domain containing protein</fullName>
    </submittedName>
</protein>
<feature type="non-terminal residue" evidence="1">
    <location>
        <position position="204"/>
    </location>
</feature>
<proteinExistence type="predicted"/>
<evidence type="ECO:0000313" key="1">
    <source>
        <dbReference type="EMBL" id="KOB69633.1"/>
    </source>
</evidence>
<organism evidence="1 2">
    <name type="scientific">Operophtera brumata</name>
    <name type="common">Winter moth</name>
    <name type="synonym">Phalaena brumata</name>
    <dbReference type="NCBI Taxonomy" id="104452"/>
    <lineage>
        <taxon>Eukaryota</taxon>
        <taxon>Metazoa</taxon>
        <taxon>Ecdysozoa</taxon>
        <taxon>Arthropoda</taxon>
        <taxon>Hexapoda</taxon>
        <taxon>Insecta</taxon>
        <taxon>Pterygota</taxon>
        <taxon>Neoptera</taxon>
        <taxon>Endopterygota</taxon>
        <taxon>Lepidoptera</taxon>
        <taxon>Glossata</taxon>
        <taxon>Ditrysia</taxon>
        <taxon>Geometroidea</taxon>
        <taxon>Geometridae</taxon>
        <taxon>Larentiinae</taxon>
        <taxon>Operophtera</taxon>
    </lineage>
</organism>
<dbReference type="AlphaFoldDB" id="A0A0L7L2A9"/>
<dbReference type="EMBL" id="JTDY01003388">
    <property type="protein sequence ID" value="KOB69633.1"/>
    <property type="molecule type" value="Genomic_DNA"/>
</dbReference>
<comment type="caution">
    <text evidence="1">The sequence shown here is derived from an EMBL/GenBank/DDBJ whole genome shotgun (WGS) entry which is preliminary data.</text>
</comment>
<keyword evidence="2" id="KW-1185">Reference proteome</keyword>
<accession>A0A0L7L2A9</accession>
<sequence length="204" mass="23494">MPDNQIEHTEIQSYEHNEIFETEEEMRESLSRLCYGDLYVIGRMWIEVLKTGLLGYKDLPLYQTPHYEYKDYEADRDKCPNANFKNYMQCPKNLAVRQAVVALGGVAGYYIGSAKGLPTRIFTTGLGLLATGALCFPKETDTAFRTFTYHTAKTARTVYNAYCKKMSGLKERVNILKYKDTSFITSYLVQLFLNEQVPYHNILD</sequence>